<evidence type="ECO:0000313" key="2">
    <source>
        <dbReference type="Proteomes" id="UP000591948"/>
    </source>
</evidence>
<sequence>EVLIKELGPVEAIRFINIQKGKRMESVRRHREWQKHLDKEVFYTEIFKEA</sequence>
<gene>
    <name evidence="1" type="ORF">HKBW3S33_02235</name>
</gene>
<comment type="caution">
    <text evidence="1">The sequence shown here is derived from an EMBL/GenBank/DDBJ whole genome shotgun (WGS) entry which is preliminary data.</text>
</comment>
<proteinExistence type="predicted"/>
<dbReference type="EMBL" id="BLRY01000432">
    <property type="protein sequence ID" value="GFP28819.1"/>
    <property type="molecule type" value="Genomic_DNA"/>
</dbReference>
<dbReference type="AlphaFoldDB" id="A0A6V8P860"/>
<reference evidence="1 2" key="1">
    <citation type="journal article" date="2020" name="Front. Microbiol.">
        <title>Single-cell genomics of novel Actinobacteria with the Wood-Ljungdahl pathway discovered in a serpentinizing system.</title>
        <authorList>
            <person name="Merino N."/>
            <person name="Kawai M."/>
            <person name="Boyd E.S."/>
            <person name="Colman D.R."/>
            <person name="McGlynn S.E."/>
            <person name="Nealson K.H."/>
            <person name="Kurokawa K."/>
            <person name="Hongoh Y."/>
        </authorList>
    </citation>
    <scope>NUCLEOTIDE SEQUENCE [LARGE SCALE GENOMIC DNA]</scope>
    <source>
        <strain evidence="1 2">S33</strain>
    </source>
</reference>
<accession>A0A6V8P860</accession>
<feature type="non-terminal residue" evidence="1">
    <location>
        <position position="1"/>
    </location>
</feature>
<protein>
    <submittedName>
        <fullName evidence="1">Uncharacterized protein</fullName>
    </submittedName>
</protein>
<name>A0A6V8P860_9ACTN</name>
<organism evidence="1 2">
    <name type="scientific">Candidatus Hakubella thermalkaliphila</name>
    <dbReference type="NCBI Taxonomy" id="2754717"/>
    <lineage>
        <taxon>Bacteria</taxon>
        <taxon>Bacillati</taxon>
        <taxon>Actinomycetota</taxon>
        <taxon>Actinomycetota incertae sedis</taxon>
        <taxon>Candidatus Hakubellales</taxon>
        <taxon>Candidatus Hakubellaceae</taxon>
        <taxon>Candidatus Hakubella</taxon>
    </lineage>
</organism>
<evidence type="ECO:0000313" key="1">
    <source>
        <dbReference type="EMBL" id="GFP28819.1"/>
    </source>
</evidence>
<dbReference type="Proteomes" id="UP000591948">
    <property type="component" value="Unassembled WGS sequence"/>
</dbReference>
<keyword evidence="2" id="KW-1185">Reference proteome</keyword>